<feature type="domain" description="HTH rpiR-type" evidence="4">
    <location>
        <begin position="1"/>
        <end position="77"/>
    </location>
</feature>
<dbReference type="EMBL" id="JYFE01000005">
    <property type="protein sequence ID" value="KIT18051.1"/>
    <property type="molecule type" value="Genomic_DNA"/>
</dbReference>
<reference evidence="6 7" key="1">
    <citation type="submission" date="2015-02" db="EMBL/GenBank/DDBJ databases">
        <title>Genome Sequence of Jannaschia aquimarina DSM28248, a member of the Roseobacter clade.</title>
        <authorList>
            <person name="Voget S."/>
            <person name="Daniel R."/>
        </authorList>
    </citation>
    <scope>NUCLEOTIDE SEQUENCE [LARGE SCALE GENOMIC DNA]</scope>
    <source>
        <strain evidence="6 7">GSW-M26</strain>
    </source>
</reference>
<dbReference type="Pfam" id="PF01380">
    <property type="entry name" value="SIS"/>
    <property type="match status" value="1"/>
</dbReference>
<dbReference type="PROSITE" id="PS51071">
    <property type="entry name" value="HTH_RPIR"/>
    <property type="match status" value="1"/>
</dbReference>
<dbReference type="Proteomes" id="UP000032232">
    <property type="component" value="Unassembled WGS sequence"/>
</dbReference>
<keyword evidence="7" id="KW-1185">Reference proteome</keyword>
<dbReference type="InterPro" id="IPR046348">
    <property type="entry name" value="SIS_dom_sf"/>
</dbReference>
<keyword evidence="3" id="KW-0804">Transcription</keyword>
<name>A0A0D1EM44_9RHOB</name>
<evidence type="ECO:0000256" key="2">
    <source>
        <dbReference type="ARBA" id="ARBA00023125"/>
    </source>
</evidence>
<organism evidence="6 7">
    <name type="scientific">Jannaschia aquimarina</name>
    <dbReference type="NCBI Taxonomy" id="935700"/>
    <lineage>
        <taxon>Bacteria</taxon>
        <taxon>Pseudomonadati</taxon>
        <taxon>Pseudomonadota</taxon>
        <taxon>Alphaproteobacteria</taxon>
        <taxon>Rhodobacterales</taxon>
        <taxon>Roseobacteraceae</taxon>
        <taxon>Jannaschia</taxon>
    </lineage>
</organism>
<dbReference type="Gene3D" id="1.10.10.10">
    <property type="entry name" value="Winged helix-like DNA-binding domain superfamily/Winged helix DNA-binding domain"/>
    <property type="match status" value="1"/>
</dbReference>
<dbReference type="InterPro" id="IPR000281">
    <property type="entry name" value="HTH_RpiR"/>
</dbReference>
<dbReference type="Gene3D" id="3.40.50.10490">
    <property type="entry name" value="Glucose-6-phosphate isomerase like protein, domain 1"/>
    <property type="match status" value="1"/>
</dbReference>
<dbReference type="SUPFAM" id="SSF53697">
    <property type="entry name" value="SIS domain"/>
    <property type="match status" value="1"/>
</dbReference>
<feature type="domain" description="SIS" evidence="5">
    <location>
        <begin position="123"/>
        <end position="262"/>
    </location>
</feature>
<dbReference type="SUPFAM" id="SSF46689">
    <property type="entry name" value="Homeodomain-like"/>
    <property type="match status" value="1"/>
</dbReference>
<evidence type="ECO:0000259" key="5">
    <source>
        <dbReference type="PROSITE" id="PS51464"/>
    </source>
</evidence>
<dbReference type="STRING" id="935700.jaqu_01760"/>
<dbReference type="PANTHER" id="PTHR30514">
    <property type="entry name" value="GLUCOKINASE"/>
    <property type="match status" value="1"/>
</dbReference>
<dbReference type="OrthoDB" id="3237351at2"/>
<dbReference type="InterPro" id="IPR036388">
    <property type="entry name" value="WH-like_DNA-bd_sf"/>
</dbReference>
<dbReference type="InterPro" id="IPR009057">
    <property type="entry name" value="Homeodomain-like_sf"/>
</dbReference>
<evidence type="ECO:0000259" key="4">
    <source>
        <dbReference type="PROSITE" id="PS51071"/>
    </source>
</evidence>
<proteinExistence type="predicted"/>
<protein>
    <submittedName>
        <fullName evidence="6">RpiR protein</fullName>
    </submittedName>
</protein>
<dbReference type="RefSeq" id="WP_043917042.1">
    <property type="nucleotide sequence ID" value="NZ_FZPF01000003.1"/>
</dbReference>
<dbReference type="GO" id="GO:0003700">
    <property type="term" value="F:DNA-binding transcription factor activity"/>
    <property type="evidence" value="ECO:0007669"/>
    <property type="project" value="InterPro"/>
</dbReference>
<dbReference type="InterPro" id="IPR047640">
    <property type="entry name" value="RpiR-like"/>
</dbReference>
<dbReference type="PATRIC" id="fig|935700.4.peg.195"/>
<keyword evidence="1" id="KW-0805">Transcription regulation</keyword>
<dbReference type="GO" id="GO:0003677">
    <property type="term" value="F:DNA binding"/>
    <property type="evidence" value="ECO:0007669"/>
    <property type="project" value="UniProtKB-KW"/>
</dbReference>
<dbReference type="GO" id="GO:1901135">
    <property type="term" value="P:carbohydrate derivative metabolic process"/>
    <property type="evidence" value="ECO:0007669"/>
    <property type="project" value="InterPro"/>
</dbReference>
<comment type="caution">
    <text evidence="6">The sequence shown here is derived from an EMBL/GenBank/DDBJ whole genome shotgun (WGS) entry which is preliminary data.</text>
</comment>
<dbReference type="PROSITE" id="PS51464">
    <property type="entry name" value="SIS"/>
    <property type="match status" value="1"/>
</dbReference>
<sequence length="278" mass="30030">MSLIEKIADRAQSLTPSERRLVKTVIESPTAAALGTAGELARSVGVHEATASRLAKKLGFDGYAAFRDALRDEFIATRETATRFEKTIADSTSDTILGKLAQDEAQALGRIEEFIRPDQVVEAAAVLMGAGRIFIYGYGNAEVLALMMVKRFRRFGKEVQQLGNDPRALAEQMLGLEAGDVVLSFAFRRAPRGHAALIETAREVGATTVMVSGNSGAFLAPRPDHLLTAPRSGDPDAFQTLTVPMTICNAIVIAAGLTAKEESLRKLDRLGQLIERFE</sequence>
<keyword evidence="2" id="KW-0238">DNA-binding</keyword>
<evidence type="ECO:0000256" key="1">
    <source>
        <dbReference type="ARBA" id="ARBA00023015"/>
    </source>
</evidence>
<dbReference type="InterPro" id="IPR035472">
    <property type="entry name" value="RpiR-like_SIS"/>
</dbReference>
<dbReference type="Pfam" id="PF01418">
    <property type="entry name" value="HTH_6"/>
    <property type="match status" value="1"/>
</dbReference>
<accession>A0A0D1EM44</accession>
<dbReference type="AlphaFoldDB" id="A0A0D1EM44"/>
<evidence type="ECO:0000313" key="7">
    <source>
        <dbReference type="Proteomes" id="UP000032232"/>
    </source>
</evidence>
<dbReference type="CDD" id="cd05013">
    <property type="entry name" value="SIS_RpiR"/>
    <property type="match status" value="1"/>
</dbReference>
<evidence type="ECO:0000313" key="6">
    <source>
        <dbReference type="EMBL" id="KIT18051.1"/>
    </source>
</evidence>
<evidence type="ECO:0000256" key="3">
    <source>
        <dbReference type="ARBA" id="ARBA00023163"/>
    </source>
</evidence>
<gene>
    <name evidence="6" type="primary">rpiR</name>
    <name evidence="6" type="ORF">jaqu_01760</name>
</gene>
<dbReference type="GO" id="GO:0097367">
    <property type="term" value="F:carbohydrate derivative binding"/>
    <property type="evidence" value="ECO:0007669"/>
    <property type="project" value="InterPro"/>
</dbReference>
<dbReference type="InterPro" id="IPR001347">
    <property type="entry name" value="SIS_dom"/>
</dbReference>